<proteinExistence type="predicted"/>
<dbReference type="EMBL" id="LAZR01049598">
    <property type="protein sequence ID" value="KKK89285.1"/>
    <property type="molecule type" value="Genomic_DNA"/>
</dbReference>
<name>A0A0F8ZTI1_9ZZZZ</name>
<gene>
    <name evidence="2" type="ORF">LCGC14_2734620</name>
</gene>
<feature type="compositionally biased region" description="Basic and acidic residues" evidence="1">
    <location>
        <begin position="71"/>
        <end position="89"/>
    </location>
</feature>
<comment type="caution">
    <text evidence="2">The sequence shown here is derived from an EMBL/GenBank/DDBJ whole genome shotgun (WGS) entry which is preliminary data.</text>
</comment>
<evidence type="ECO:0000313" key="2">
    <source>
        <dbReference type="EMBL" id="KKK89285.1"/>
    </source>
</evidence>
<sequence>EGHGMHRPTTDQPSAMGPSGSRFLQDDHGAGEAAEGVPTSGLNQKQKSKPIKKQASEHHTPPRFMGTSFEKCAKESDRGLGQATREHAKGVGPGAASAGKRILSSGERGATGVIDWGARTVKKGVSTVADSPGLSLLALLGGGALAAKGIGRAGKAVLRLGRRKKTPVGLLQKARKALIGK</sequence>
<accession>A0A0F8ZTI1</accession>
<feature type="non-terminal residue" evidence="2">
    <location>
        <position position="1"/>
    </location>
</feature>
<organism evidence="2">
    <name type="scientific">marine sediment metagenome</name>
    <dbReference type="NCBI Taxonomy" id="412755"/>
    <lineage>
        <taxon>unclassified sequences</taxon>
        <taxon>metagenomes</taxon>
        <taxon>ecological metagenomes</taxon>
    </lineage>
</organism>
<protein>
    <submittedName>
        <fullName evidence="2">Uncharacterized protein</fullName>
    </submittedName>
</protein>
<reference evidence="2" key="1">
    <citation type="journal article" date="2015" name="Nature">
        <title>Complex archaea that bridge the gap between prokaryotes and eukaryotes.</title>
        <authorList>
            <person name="Spang A."/>
            <person name="Saw J.H."/>
            <person name="Jorgensen S.L."/>
            <person name="Zaremba-Niedzwiedzka K."/>
            <person name="Martijn J."/>
            <person name="Lind A.E."/>
            <person name="van Eijk R."/>
            <person name="Schleper C."/>
            <person name="Guy L."/>
            <person name="Ettema T.J."/>
        </authorList>
    </citation>
    <scope>NUCLEOTIDE SEQUENCE</scope>
</reference>
<dbReference type="AlphaFoldDB" id="A0A0F8ZTI1"/>
<feature type="region of interest" description="Disordered" evidence="1">
    <location>
        <begin position="1"/>
        <end position="100"/>
    </location>
</feature>
<evidence type="ECO:0000256" key="1">
    <source>
        <dbReference type="SAM" id="MobiDB-lite"/>
    </source>
</evidence>